<feature type="transmembrane region" description="Helical" evidence="6">
    <location>
        <begin position="12"/>
        <end position="33"/>
    </location>
</feature>
<evidence type="ECO:0000256" key="4">
    <source>
        <dbReference type="ARBA" id="ARBA00022989"/>
    </source>
</evidence>
<evidence type="ECO:0000256" key="3">
    <source>
        <dbReference type="ARBA" id="ARBA00022692"/>
    </source>
</evidence>
<keyword evidence="4 6" id="KW-1133">Transmembrane helix</keyword>
<dbReference type="Gene3D" id="1.10.3730.20">
    <property type="match status" value="1"/>
</dbReference>
<dbReference type="PANTHER" id="PTHR30561:SF9">
    <property type="entry name" value="4-AMINO-4-DEOXY-L-ARABINOSE-PHOSPHOUNDECAPRENOL FLIPPASE SUBUNIT ARNF-RELATED"/>
    <property type="match status" value="1"/>
</dbReference>
<accession>A0AA37WXA8</accession>
<dbReference type="PANTHER" id="PTHR30561">
    <property type="entry name" value="SMR FAMILY PROTON-DEPENDENT DRUG EFFLUX TRANSPORTER SUGE"/>
    <property type="match status" value="1"/>
</dbReference>
<gene>
    <name evidence="7" type="primary">arnF</name>
    <name evidence="7" type="ORF">GCM10007894_02870</name>
</gene>
<reference evidence="7 8" key="1">
    <citation type="journal article" date="2014" name="Int. J. Syst. Evol. Microbiol.">
        <title>Complete genome sequence of Corynebacterium casei LMG S-19264T (=DSM 44701T), isolated from a smear-ripened cheese.</title>
        <authorList>
            <consortium name="US DOE Joint Genome Institute (JGI-PGF)"/>
            <person name="Walter F."/>
            <person name="Albersmeier A."/>
            <person name="Kalinowski J."/>
            <person name="Ruckert C."/>
        </authorList>
    </citation>
    <scope>NUCLEOTIDE SEQUENCE [LARGE SCALE GENOMIC DNA]</scope>
    <source>
        <strain evidence="7 8">NBRC 112785</strain>
    </source>
</reference>
<dbReference type="NCBIfam" id="NF002816">
    <property type="entry name" value="PRK02971.1-2"/>
    <property type="match status" value="1"/>
</dbReference>
<evidence type="ECO:0000256" key="1">
    <source>
        <dbReference type="ARBA" id="ARBA00004651"/>
    </source>
</evidence>
<evidence type="ECO:0000313" key="7">
    <source>
        <dbReference type="EMBL" id="GLS82310.1"/>
    </source>
</evidence>
<evidence type="ECO:0000256" key="5">
    <source>
        <dbReference type="ARBA" id="ARBA00023136"/>
    </source>
</evidence>
<dbReference type="EMBL" id="BSPO01000001">
    <property type="protein sequence ID" value="GLS82310.1"/>
    <property type="molecule type" value="Genomic_DNA"/>
</dbReference>
<sequence>MSLATASMIRGYLYAAMSIALVTLAQLSMKYGMSQLPMDWQWLAQLGHYRDHLNAMLWVVLGLSAYVGSMAAWLGVLANMSLSRAYPLLALSYVSVFVISCWMEVFDNHFDWLPMLGIGLIVVGVYLTNSQQKGS</sequence>
<protein>
    <submittedName>
        <fullName evidence="7">4-amino-4-deoxy-L-arabinose-phosphoundecaprenol flippase subunit ArnF</fullName>
    </submittedName>
</protein>
<organism evidence="7 8">
    <name type="scientific">Paraferrimonas haliotis</name>
    <dbReference type="NCBI Taxonomy" id="2013866"/>
    <lineage>
        <taxon>Bacteria</taxon>
        <taxon>Pseudomonadati</taxon>
        <taxon>Pseudomonadota</taxon>
        <taxon>Gammaproteobacteria</taxon>
        <taxon>Alteromonadales</taxon>
        <taxon>Ferrimonadaceae</taxon>
        <taxon>Paraferrimonas</taxon>
    </lineage>
</organism>
<evidence type="ECO:0000313" key="8">
    <source>
        <dbReference type="Proteomes" id="UP001157439"/>
    </source>
</evidence>
<feature type="transmembrane region" description="Helical" evidence="6">
    <location>
        <begin position="112"/>
        <end position="129"/>
    </location>
</feature>
<keyword evidence="5 6" id="KW-0472">Membrane</keyword>
<dbReference type="SUPFAM" id="SSF103481">
    <property type="entry name" value="Multidrug resistance efflux transporter EmrE"/>
    <property type="match status" value="1"/>
</dbReference>
<dbReference type="GO" id="GO:0022857">
    <property type="term" value="F:transmembrane transporter activity"/>
    <property type="evidence" value="ECO:0007669"/>
    <property type="project" value="InterPro"/>
</dbReference>
<keyword evidence="3 6" id="KW-0812">Transmembrane</keyword>
<dbReference type="AlphaFoldDB" id="A0AA37WXA8"/>
<evidence type="ECO:0000256" key="6">
    <source>
        <dbReference type="SAM" id="Phobius"/>
    </source>
</evidence>
<name>A0AA37WXA8_9GAMM</name>
<comment type="subcellular location">
    <subcellularLocation>
        <location evidence="1">Cell membrane</location>
        <topology evidence="1">Multi-pass membrane protein</topology>
    </subcellularLocation>
</comment>
<dbReference type="GO" id="GO:0005886">
    <property type="term" value="C:plasma membrane"/>
    <property type="evidence" value="ECO:0007669"/>
    <property type="project" value="UniProtKB-SubCell"/>
</dbReference>
<proteinExistence type="predicted"/>
<dbReference type="RefSeq" id="WP_095500092.1">
    <property type="nucleotide sequence ID" value="NZ_BSPO01000001.1"/>
</dbReference>
<keyword evidence="2" id="KW-1003">Cell membrane</keyword>
<feature type="transmembrane region" description="Helical" evidence="6">
    <location>
        <begin position="53"/>
        <end position="76"/>
    </location>
</feature>
<feature type="transmembrane region" description="Helical" evidence="6">
    <location>
        <begin position="88"/>
        <end position="106"/>
    </location>
</feature>
<dbReference type="Proteomes" id="UP001157439">
    <property type="component" value="Unassembled WGS sequence"/>
</dbReference>
<dbReference type="InterPro" id="IPR000390">
    <property type="entry name" value="Small_drug/metabolite_transptr"/>
</dbReference>
<keyword evidence="8" id="KW-1185">Reference proteome</keyword>
<comment type="caution">
    <text evidence="7">The sequence shown here is derived from an EMBL/GenBank/DDBJ whole genome shotgun (WGS) entry which is preliminary data.</text>
</comment>
<evidence type="ECO:0000256" key="2">
    <source>
        <dbReference type="ARBA" id="ARBA00022475"/>
    </source>
</evidence>
<dbReference type="InterPro" id="IPR037185">
    <property type="entry name" value="EmrE-like"/>
</dbReference>